<sequence length="286" mass="32840">MFGFGNRQKKDATAQPQDDYLFEEYSEGEDYEYQDYAEGNYEDYPYQEDQPADGSAAVPQEAAYQDPAQSYPEEDYPPRRPRMTEAVDPTAVASLKQETARLEETVTQLKKQLEVKQTELTSIAGKLAEKEYGLDAQLKEKEAEIAKLRQQLSQQKEQISEPYELLKAEYQELLDQYTVAQERITVLEESAAVQDRMKQDLANLLVESKKQGNEMLERAEFEARGIRQKAEKEADEMLHDASLELRVIKQEIKNYRARLVRAQEETAQMFHGLLANSDSLDGDETS</sequence>
<feature type="region of interest" description="Disordered" evidence="2">
    <location>
        <begin position="1"/>
        <end position="87"/>
    </location>
</feature>
<keyword evidence="1" id="KW-0175">Coiled coil</keyword>
<gene>
    <name evidence="3" type="ORF">NRIC_35670</name>
</gene>
<evidence type="ECO:0000313" key="3">
    <source>
        <dbReference type="EMBL" id="GCF95676.1"/>
    </source>
</evidence>
<feature type="coiled-coil region" evidence="1">
    <location>
        <begin position="216"/>
        <end position="265"/>
    </location>
</feature>
<organism evidence="3 4">
    <name type="scientific">Enterococcus florum</name>
    <dbReference type="NCBI Taxonomy" id="2480627"/>
    <lineage>
        <taxon>Bacteria</taxon>
        <taxon>Bacillati</taxon>
        <taxon>Bacillota</taxon>
        <taxon>Bacilli</taxon>
        <taxon>Lactobacillales</taxon>
        <taxon>Enterococcaceae</taxon>
        <taxon>Enterococcus</taxon>
    </lineage>
</organism>
<keyword evidence="4" id="KW-1185">Reference proteome</keyword>
<evidence type="ECO:0000256" key="2">
    <source>
        <dbReference type="SAM" id="MobiDB-lite"/>
    </source>
</evidence>
<proteinExistence type="predicted"/>
<feature type="compositionally biased region" description="Basic and acidic residues" evidence="2">
    <location>
        <begin position="76"/>
        <end position="85"/>
    </location>
</feature>
<dbReference type="Proteomes" id="UP000290567">
    <property type="component" value="Unassembled WGS sequence"/>
</dbReference>
<protein>
    <submittedName>
        <fullName evidence="3">Uncharacterized protein</fullName>
    </submittedName>
</protein>
<accession>A0A4P5PCU0</accession>
<evidence type="ECO:0000256" key="1">
    <source>
        <dbReference type="SAM" id="Coils"/>
    </source>
</evidence>
<dbReference type="OrthoDB" id="2197858at2"/>
<name>A0A4P5PCU0_9ENTE</name>
<reference evidence="4" key="1">
    <citation type="submission" date="2019-02" db="EMBL/GenBank/DDBJ databases">
        <title>Draft genome sequence of Enterococcus sp. Gos25-1.</title>
        <authorList>
            <person name="Tanaka N."/>
            <person name="Shiwa Y."/>
            <person name="Fujita N."/>
        </authorList>
    </citation>
    <scope>NUCLEOTIDE SEQUENCE [LARGE SCALE GENOMIC DNA]</scope>
    <source>
        <strain evidence="4">Gos25-1</strain>
    </source>
</reference>
<feature type="compositionally biased region" description="Acidic residues" evidence="2">
    <location>
        <begin position="20"/>
        <end position="35"/>
    </location>
</feature>
<dbReference type="Pfam" id="PF05103">
    <property type="entry name" value="DivIVA"/>
    <property type="match status" value="1"/>
</dbReference>
<evidence type="ECO:0000313" key="4">
    <source>
        <dbReference type="Proteomes" id="UP000290567"/>
    </source>
</evidence>
<dbReference type="EMBL" id="BJCC01000036">
    <property type="protein sequence ID" value="GCF95676.1"/>
    <property type="molecule type" value="Genomic_DNA"/>
</dbReference>
<dbReference type="RefSeq" id="WP_146624051.1">
    <property type="nucleotide sequence ID" value="NZ_BJCC01000036.1"/>
</dbReference>
<feature type="coiled-coil region" evidence="1">
    <location>
        <begin position="92"/>
        <end position="190"/>
    </location>
</feature>
<dbReference type="AlphaFoldDB" id="A0A4P5PCU0"/>
<comment type="caution">
    <text evidence="3">The sequence shown here is derived from an EMBL/GenBank/DDBJ whole genome shotgun (WGS) entry which is preliminary data.</text>
</comment>
<dbReference type="InterPro" id="IPR007793">
    <property type="entry name" value="DivIVA_fam"/>
</dbReference>